<dbReference type="AlphaFoldDB" id="A0A8J8NHF6"/>
<accession>A0A8J8NHF6</accession>
<reference evidence="1" key="1">
    <citation type="submission" date="2019-06" db="EMBL/GenBank/DDBJ databases">
        <authorList>
            <person name="Zheng W."/>
        </authorList>
    </citation>
    <scope>NUCLEOTIDE SEQUENCE</scope>
    <source>
        <strain evidence="1">QDHG01</strain>
    </source>
</reference>
<organism evidence="1 2">
    <name type="scientific">Halteria grandinella</name>
    <dbReference type="NCBI Taxonomy" id="5974"/>
    <lineage>
        <taxon>Eukaryota</taxon>
        <taxon>Sar</taxon>
        <taxon>Alveolata</taxon>
        <taxon>Ciliophora</taxon>
        <taxon>Intramacronucleata</taxon>
        <taxon>Spirotrichea</taxon>
        <taxon>Stichotrichia</taxon>
        <taxon>Sporadotrichida</taxon>
        <taxon>Halteriidae</taxon>
        <taxon>Halteria</taxon>
    </lineage>
</organism>
<dbReference type="EMBL" id="RRYP01016613">
    <property type="protein sequence ID" value="TNV74818.1"/>
    <property type="molecule type" value="Genomic_DNA"/>
</dbReference>
<gene>
    <name evidence="1" type="ORF">FGO68_gene5811</name>
</gene>
<protein>
    <submittedName>
        <fullName evidence="1">Uncharacterized protein</fullName>
    </submittedName>
</protein>
<name>A0A8J8NHF6_HALGN</name>
<sequence>MCRFMDSIRADNDFSLPQSSYNQLFKAHRKCSLTFRQAKQEQRKQNQSMESQISMGAKSRVLLFQLRSSKD</sequence>
<dbReference type="Proteomes" id="UP000785679">
    <property type="component" value="Unassembled WGS sequence"/>
</dbReference>
<evidence type="ECO:0000313" key="2">
    <source>
        <dbReference type="Proteomes" id="UP000785679"/>
    </source>
</evidence>
<evidence type="ECO:0000313" key="1">
    <source>
        <dbReference type="EMBL" id="TNV74818.1"/>
    </source>
</evidence>
<comment type="caution">
    <text evidence="1">The sequence shown here is derived from an EMBL/GenBank/DDBJ whole genome shotgun (WGS) entry which is preliminary data.</text>
</comment>
<proteinExistence type="predicted"/>
<keyword evidence="2" id="KW-1185">Reference proteome</keyword>